<reference evidence="1" key="1">
    <citation type="submission" date="2020-11" db="EMBL/GenBank/DDBJ databases">
        <authorList>
            <person name="Whitehead M."/>
        </authorList>
    </citation>
    <scope>NUCLEOTIDE SEQUENCE</scope>
    <source>
        <strain evidence="1">EGII</strain>
    </source>
</reference>
<dbReference type="EMBL" id="CAJHJT010000034">
    <property type="protein sequence ID" value="CAD7005502.1"/>
    <property type="molecule type" value="Genomic_DNA"/>
</dbReference>
<gene>
    <name evidence="1" type="ORF">CCAP1982_LOCUS13862</name>
</gene>
<dbReference type="AlphaFoldDB" id="A0A811V1R5"/>
<comment type="caution">
    <text evidence="1">The sequence shown here is derived from an EMBL/GenBank/DDBJ whole genome shotgun (WGS) entry which is preliminary data.</text>
</comment>
<sequence>MRVAVKKAQSGKQIQQSVYIYTYEYIVFRIAQSIEVPAKPSRILSNQLHTYSYFSGRASLAPDQFVNKLFQLHRNGSDFCWFLPYVPLFQSLPPLQQLAHLFLNQLTFLWKFYALRVASCQEECVSQCGTTPV</sequence>
<keyword evidence="2" id="KW-1185">Reference proteome</keyword>
<accession>A0A811V1R5</accession>
<protein>
    <submittedName>
        <fullName evidence="1">(Mediterranean fruit fly) hypothetical protein</fullName>
    </submittedName>
</protein>
<name>A0A811V1R5_CERCA</name>
<dbReference type="Proteomes" id="UP000606786">
    <property type="component" value="Unassembled WGS sequence"/>
</dbReference>
<evidence type="ECO:0000313" key="1">
    <source>
        <dbReference type="EMBL" id="CAD7005502.1"/>
    </source>
</evidence>
<organism evidence="1 2">
    <name type="scientific">Ceratitis capitata</name>
    <name type="common">Mediterranean fruit fly</name>
    <name type="synonym">Tephritis capitata</name>
    <dbReference type="NCBI Taxonomy" id="7213"/>
    <lineage>
        <taxon>Eukaryota</taxon>
        <taxon>Metazoa</taxon>
        <taxon>Ecdysozoa</taxon>
        <taxon>Arthropoda</taxon>
        <taxon>Hexapoda</taxon>
        <taxon>Insecta</taxon>
        <taxon>Pterygota</taxon>
        <taxon>Neoptera</taxon>
        <taxon>Endopterygota</taxon>
        <taxon>Diptera</taxon>
        <taxon>Brachycera</taxon>
        <taxon>Muscomorpha</taxon>
        <taxon>Tephritoidea</taxon>
        <taxon>Tephritidae</taxon>
        <taxon>Ceratitis</taxon>
        <taxon>Ceratitis</taxon>
    </lineage>
</organism>
<proteinExistence type="predicted"/>
<evidence type="ECO:0000313" key="2">
    <source>
        <dbReference type="Proteomes" id="UP000606786"/>
    </source>
</evidence>